<evidence type="ECO:0000313" key="3">
    <source>
        <dbReference type="EMBL" id="TLS48367.1"/>
    </source>
</evidence>
<keyword evidence="1" id="KW-0689">Ribosomal protein</keyword>
<dbReference type="InterPro" id="IPR041985">
    <property type="entry name" value="Ribosomal_eL14_KOW"/>
</dbReference>
<dbReference type="GO" id="GO:0005840">
    <property type="term" value="C:ribosome"/>
    <property type="evidence" value="ECO:0007669"/>
    <property type="project" value="UniProtKB-KW"/>
</dbReference>
<comment type="caution">
    <text evidence="3">The sequence shown here is derived from an EMBL/GenBank/DDBJ whole genome shotgun (WGS) entry which is preliminary data.</text>
</comment>
<dbReference type="SUPFAM" id="SSF50104">
    <property type="entry name" value="Translation proteins SH3-like domain"/>
    <property type="match status" value="1"/>
</dbReference>
<dbReference type="InterPro" id="IPR008991">
    <property type="entry name" value="Translation_prot_SH3-like_sf"/>
</dbReference>
<accession>A0A5R9FWJ5</accession>
<dbReference type="CDD" id="cd06088">
    <property type="entry name" value="KOW_RPL14"/>
    <property type="match status" value="1"/>
</dbReference>
<sequence>MRVVATKEPKLGTVVRTLRGRDQEQYAVVVGFVDSRTVLIADGDKRKFDAPKKKNVLHLEITDFISSEVASSIQETGRVTNGKIRYALLKFAEGMTAEESGKETSNG</sequence>
<evidence type="ECO:0000256" key="1">
    <source>
        <dbReference type="ARBA" id="ARBA00022980"/>
    </source>
</evidence>
<dbReference type="GO" id="GO:1990904">
    <property type="term" value="C:ribonucleoprotein complex"/>
    <property type="evidence" value="ECO:0007669"/>
    <property type="project" value="UniProtKB-KW"/>
</dbReference>
<name>A0A5R9FWJ5_9BACL</name>
<dbReference type="Gene3D" id="2.30.30.30">
    <property type="match status" value="1"/>
</dbReference>
<keyword evidence="2" id="KW-0687">Ribonucleoprotein</keyword>
<gene>
    <name evidence="3" type="ORF">FE782_31070</name>
</gene>
<dbReference type="Proteomes" id="UP000309676">
    <property type="component" value="Unassembled WGS sequence"/>
</dbReference>
<proteinExistence type="predicted"/>
<dbReference type="AlphaFoldDB" id="A0A5R9FWJ5"/>
<dbReference type="InterPro" id="IPR014722">
    <property type="entry name" value="Rib_uL2_dom2"/>
</dbReference>
<organism evidence="3 4">
    <name type="scientific">Paenibacillus antri</name>
    <dbReference type="NCBI Taxonomy" id="2582848"/>
    <lineage>
        <taxon>Bacteria</taxon>
        <taxon>Bacillati</taxon>
        <taxon>Bacillota</taxon>
        <taxon>Bacilli</taxon>
        <taxon>Bacillales</taxon>
        <taxon>Paenibacillaceae</taxon>
        <taxon>Paenibacillus</taxon>
    </lineage>
</organism>
<evidence type="ECO:0000313" key="4">
    <source>
        <dbReference type="Proteomes" id="UP000309676"/>
    </source>
</evidence>
<dbReference type="EMBL" id="VCIW01000038">
    <property type="protein sequence ID" value="TLS48367.1"/>
    <property type="molecule type" value="Genomic_DNA"/>
</dbReference>
<reference evidence="3 4" key="1">
    <citation type="submission" date="2019-05" db="EMBL/GenBank/DDBJ databases">
        <authorList>
            <person name="Narsing Rao M.P."/>
            <person name="Li W.J."/>
        </authorList>
    </citation>
    <scope>NUCLEOTIDE SEQUENCE [LARGE SCALE GENOMIC DNA]</scope>
    <source>
        <strain evidence="3 4">SYSU_K30003</strain>
    </source>
</reference>
<dbReference type="OrthoDB" id="5244at2"/>
<evidence type="ECO:0000256" key="2">
    <source>
        <dbReference type="ARBA" id="ARBA00023274"/>
    </source>
</evidence>
<protein>
    <submittedName>
        <fullName evidence="3">RNA-binding protein</fullName>
    </submittedName>
</protein>
<keyword evidence="4" id="KW-1185">Reference proteome</keyword>